<dbReference type="EMBL" id="KN847478">
    <property type="protein sequence ID" value="KIX05493.1"/>
    <property type="molecule type" value="Genomic_DNA"/>
</dbReference>
<reference evidence="2 3" key="1">
    <citation type="submission" date="2015-01" db="EMBL/GenBank/DDBJ databases">
        <title>The Genome Sequence of Rhinocladiella mackenzie CBS 650.93.</title>
        <authorList>
            <consortium name="The Broad Institute Genomics Platform"/>
            <person name="Cuomo C."/>
            <person name="de Hoog S."/>
            <person name="Gorbushina A."/>
            <person name="Stielow B."/>
            <person name="Teixiera M."/>
            <person name="Abouelleil A."/>
            <person name="Chapman S.B."/>
            <person name="Priest M."/>
            <person name="Young S.K."/>
            <person name="Wortman J."/>
            <person name="Nusbaum C."/>
            <person name="Birren B."/>
        </authorList>
    </citation>
    <scope>NUCLEOTIDE SEQUENCE [LARGE SCALE GENOMIC DNA]</scope>
    <source>
        <strain evidence="2 3">CBS 650.93</strain>
    </source>
</reference>
<keyword evidence="3" id="KW-1185">Reference proteome</keyword>
<evidence type="ECO:0000313" key="2">
    <source>
        <dbReference type="EMBL" id="KIX05493.1"/>
    </source>
</evidence>
<protein>
    <submittedName>
        <fullName evidence="2">Rhinocladiella mackenziei CBS 650.93 unplaced genomic scaffold supercont1.4, whole genome shotgun sequence</fullName>
    </submittedName>
</protein>
<feature type="compositionally biased region" description="Low complexity" evidence="1">
    <location>
        <begin position="15"/>
        <end position="26"/>
    </location>
</feature>
<organism evidence="2 3">
    <name type="scientific">Rhinocladiella mackenziei CBS 650.93</name>
    <dbReference type="NCBI Taxonomy" id="1442369"/>
    <lineage>
        <taxon>Eukaryota</taxon>
        <taxon>Fungi</taxon>
        <taxon>Dikarya</taxon>
        <taxon>Ascomycota</taxon>
        <taxon>Pezizomycotina</taxon>
        <taxon>Eurotiomycetes</taxon>
        <taxon>Chaetothyriomycetidae</taxon>
        <taxon>Chaetothyriales</taxon>
        <taxon>Herpotrichiellaceae</taxon>
        <taxon>Rhinocladiella</taxon>
    </lineage>
</organism>
<feature type="compositionally biased region" description="Basic and acidic residues" evidence="1">
    <location>
        <begin position="36"/>
        <end position="58"/>
    </location>
</feature>
<evidence type="ECO:0000256" key="1">
    <source>
        <dbReference type="SAM" id="MobiDB-lite"/>
    </source>
</evidence>
<evidence type="ECO:0000313" key="3">
    <source>
        <dbReference type="Proteomes" id="UP000053617"/>
    </source>
</evidence>
<accession>A0A0D2H523</accession>
<dbReference type="HOGENOM" id="CLU_202024_0_0_1"/>
<dbReference type="OrthoDB" id="10437852at2759"/>
<dbReference type="VEuPathDB" id="FungiDB:Z518_06365"/>
<dbReference type="AlphaFoldDB" id="A0A0D2H523"/>
<dbReference type="GeneID" id="25294436"/>
<gene>
    <name evidence="2" type="ORF">Z518_06365</name>
</gene>
<proteinExistence type="predicted"/>
<name>A0A0D2H523_9EURO</name>
<feature type="region of interest" description="Disordered" evidence="1">
    <location>
        <begin position="1"/>
        <end position="66"/>
    </location>
</feature>
<dbReference type="Proteomes" id="UP000053617">
    <property type="component" value="Unassembled WGS sequence"/>
</dbReference>
<dbReference type="RefSeq" id="XP_013272629.1">
    <property type="nucleotide sequence ID" value="XM_013417175.1"/>
</dbReference>
<sequence>MSPSTKEKTNAVAETSSIRSTSTMSSLKALLPTKRPNKEEKPRLRPETIEQKALRREASAAYMAMK</sequence>